<accession>A0A3G2S6B7</accession>
<sequence length="219" mass="25444">MLGVPRPPPQAYMPNRTTEGSRAFQLRRLAESTLGSGNLRVAVRVPDGELLEEWLALHTVDFFNHLNILYGTLTEFCTSRECPVMCAGPRFEYHWQDSSSVKYRRSTRLSAPDYIECLLNWTQAQIDDETLFPTALDASFPPNFVDRIKAMLRRLFRIYAHIYNHHFAQVCALRLEVHLNTSYRHFFLFVSEYQLIDPKEMIPLAEINEAITEENARSM</sequence>
<keyword evidence="2" id="KW-0418">Kinase</keyword>
<keyword evidence="1" id="KW-0479">Metal-binding</keyword>
<dbReference type="AlphaFoldDB" id="A0A3G2S6B7"/>
<dbReference type="PANTHER" id="PTHR22599">
    <property type="entry name" value="MPS ONE BINDER KINASE ACTIVATOR-LIKE MOB"/>
    <property type="match status" value="1"/>
</dbReference>
<reference evidence="2 3" key="1">
    <citation type="submission" date="2018-10" db="EMBL/GenBank/DDBJ databases">
        <title>Complete genome sequence of Malassezia restricta CBS 7877.</title>
        <authorList>
            <person name="Morand S.C."/>
            <person name="Bertignac M."/>
            <person name="Iltis A."/>
            <person name="Kolder I."/>
            <person name="Pirovano W."/>
            <person name="Jourdain R."/>
            <person name="Clavaud C."/>
        </authorList>
    </citation>
    <scope>NUCLEOTIDE SEQUENCE [LARGE SCALE GENOMIC DNA]</scope>
    <source>
        <strain evidence="2 3">CBS 7877</strain>
    </source>
</reference>
<feature type="binding site" evidence="1">
    <location>
        <position position="82"/>
    </location>
    <ligand>
        <name>Zn(2+)</name>
        <dbReference type="ChEBI" id="CHEBI:29105"/>
    </ligand>
</feature>
<keyword evidence="2" id="KW-0808">Transferase</keyword>
<evidence type="ECO:0000313" key="2">
    <source>
        <dbReference type="EMBL" id="AYO43624.1"/>
    </source>
</evidence>
<feature type="binding site" evidence="1">
    <location>
        <position position="166"/>
    </location>
    <ligand>
        <name>Zn(2+)</name>
        <dbReference type="ChEBI" id="CHEBI:29105"/>
    </ligand>
</feature>
<evidence type="ECO:0000256" key="1">
    <source>
        <dbReference type="PIRSR" id="PIRSR605301-1"/>
    </source>
</evidence>
<keyword evidence="3" id="KW-1185">Reference proteome</keyword>
<dbReference type="Pfam" id="PF03637">
    <property type="entry name" value="Mob1_phocein"/>
    <property type="match status" value="1"/>
</dbReference>
<gene>
    <name evidence="2" type="primary">Mob1b</name>
    <name evidence="2" type="ORF">DNF11_2674</name>
</gene>
<feature type="binding site" evidence="1">
    <location>
        <position position="161"/>
    </location>
    <ligand>
        <name>Zn(2+)</name>
        <dbReference type="ChEBI" id="CHEBI:29105"/>
    </ligand>
</feature>
<dbReference type="Proteomes" id="UP000269793">
    <property type="component" value="Chromosome IV"/>
</dbReference>
<dbReference type="VEuPathDB" id="FungiDB:DNF11_2674"/>
<feature type="binding site" evidence="1">
    <location>
        <position position="77"/>
    </location>
    <ligand>
        <name>Zn(2+)</name>
        <dbReference type="ChEBI" id="CHEBI:29105"/>
    </ligand>
</feature>
<evidence type="ECO:0000313" key="3">
    <source>
        <dbReference type="Proteomes" id="UP000269793"/>
    </source>
</evidence>
<dbReference type="EMBL" id="CP033151">
    <property type="protein sequence ID" value="AYO43624.1"/>
    <property type="molecule type" value="Genomic_DNA"/>
</dbReference>
<dbReference type="InterPro" id="IPR036703">
    <property type="entry name" value="MOB_kinase_act_sf"/>
</dbReference>
<dbReference type="OrthoDB" id="8170117at2759"/>
<name>A0A3G2S6B7_MALR7</name>
<protein>
    <submittedName>
        <fullName evidence="2">MOB kinase activator 1B</fullName>
    </submittedName>
</protein>
<proteinExistence type="predicted"/>
<dbReference type="Gene3D" id="1.20.140.30">
    <property type="entry name" value="MOB kinase activator"/>
    <property type="match status" value="1"/>
</dbReference>
<dbReference type="STRING" id="425264.A0A3G2S6B7"/>
<dbReference type="InterPro" id="IPR005301">
    <property type="entry name" value="MOB_kinase_act_fam"/>
</dbReference>
<dbReference type="GO" id="GO:0016301">
    <property type="term" value="F:kinase activity"/>
    <property type="evidence" value="ECO:0007669"/>
    <property type="project" value="UniProtKB-KW"/>
</dbReference>
<keyword evidence="1" id="KW-0862">Zinc</keyword>
<dbReference type="SUPFAM" id="SSF101152">
    <property type="entry name" value="Mob1/phocein"/>
    <property type="match status" value="1"/>
</dbReference>
<organism evidence="2 3">
    <name type="scientific">Malassezia restricta (strain ATCC 96810 / NBRC 103918 / CBS 7877)</name>
    <name type="common">Seborrheic dermatitis infection agent</name>
    <dbReference type="NCBI Taxonomy" id="425264"/>
    <lineage>
        <taxon>Eukaryota</taxon>
        <taxon>Fungi</taxon>
        <taxon>Dikarya</taxon>
        <taxon>Basidiomycota</taxon>
        <taxon>Ustilaginomycotina</taxon>
        <taxon>Malasseziomycetes</taxon>
        <taxon>Malasseziales</taxon>
        <taxon>Malasseziaceae</taxon>
        <taxon>Malassezia</taxon>
    </lineage>
</organism>
<dbReference type="SMART" id="SM01388">
    <property type="entry name" value="Mob1_phocein"/>
    <property type="match status" value="1"/>
</dbReference>